<protein>
    <submittedName>
        <fullName evidence="1">Uncharacterized protein</fullName>
    </submittedName>
</protein>
<accession>A0ACC4AQD6</accession>
<organism evidence="1 2">
    <name type="scientific">Populus alba</name>
    <name type="common">White poplar</name>
    <dbReference type="NCBI Taxonomy" id="43335"/>
    <lineage>
        <taxon>Eukaryota</taxon>
        <taxon>Viridiplantae</taxon>
        <taxon>Streptophyta</taxon>
        <taxon>Embryophyta</taxon>
        <taxon>Tracheophyta</taxon>
        <taxon>Spermatophyta</taxon>
        <taxon>Magnoliopsida</taxon>
        <taxon>eudicotyledons</taxon>
        <taxon>Gunneridae</taxon>
        <taxon>Pentapetalae</taxon>
        <taxon>rosids</taxon>
        <taxon>fabids</taxon>
        <taxon>Malpighiales</taxon>
        <taxon>Salicaceae</taxon>
        <taxon>Saliceae</taxon>
        <taxon>Populus</taxon>
    </lineage>
</organism>
<dbReference type="Proteomes" id="UP000309997">
    <property type="component" value="Unassembled WGS sequence"/>
</dbReference>
<evidence type="ECO:0000313" key="1">
    <source>
        <dbReference type="EMBL" id="KAL3568433.1"/>
    </source>
</evidence>
<proteinExistence type="predicted"/>
<dbReference type="EMBL" id="RCHU02000017">
    <property type="protein sequence ID" value="KAL3568433.1"/>
    <property type="molecule type" value="Genomic_DNA"/>
</dbReference>
<comment type="caution">
    <text evidence="1">The sequence shown here is derived from an EMBL/GenBank/DDBJ whole genome shotgun (WGS) entry which is preliminary data.</text>
</comment>
<name>A0ACC4AQD6_POPAL</name>
<gene>
    <name evidence="1" type="ORF">D5086_031084</name>
</gene>
<reference evidence="1 2" key="1">
    <citation type="journal article" date="2024" name="Plant Biotechnol. J.">
        <title>Genome and CRISPR/Cas9 system of a widespread forest tree (Populus alba) in the world.</title>
        <authorList>
            <person name="Liu Y.J."/>
            <person name="Jiang P.F."/>
            <person name="Han X.M."/>
            <person name="Li X.Y."/>
            <person name="Wang H.M."/>
            <person name="Wang Y.J."/>
            <person name="Wang X.X."/>
            <person name="Zeng Q.Y."/>
        </authorList>
    </citation>
    <scope>NUCLEOTIDE SEQUENCE [LARGE SCALE GENOMIC DNA]</scope>
    <source>
        <strain evidence="2">cv. PAL-ZL1</strain>
    </source>
</reference>
<keyword evidence="2" id="KW-1185">Reference proteome</keyword>
<evidence type="ECO:0000313" key="2">
    <source>
        <dbReference type="Proteomes" id="UP000309997"/>
    </source>
</evidence>
<sequence length="691" mass="77781">MSFITPFKVFMEKKKPKGGDSTGDLALVKAAAWAWYQHGSGSEGKPMCESYVTGSRQAPRPSRYKLEYMRLRVKELDTMDGSGEPSPIGADNSLLDNYEGRCGEHTRALARCGSSRKGIFRWLGGCQLSHKNCQRFQLVHDNQMKAATNQETNEMATFRLPKPYLSPPKTLCAFSTWYSPPPQPPPRQSPPPSGHESPILTTISEAIKNIETKPLHISLKNTLPSFKAHHFISLVNQNPYFLPPKSLLSFFDFLSSYPTFSHTVQSYCSMVHFLIAHRMNQQAESLLHFVVSRKGKGSASSVFASILETKGTLSSSFVFDALMSVYTEFGYVSDAIQCFRLTKKHNLKIPFNGCKCLLERMVKMSSPMVALEFYLEILDSGEARKFVGEMTKRGLRPDKFTYTTLLDGSCKEGDLELALEMKKEMVKEGLKKDGFDLFEKMKINGLFPNLYTYNCLMNEYCSEGKISRAFDLFDEMRERGVEANVVTYNTLIGGMCREERVWEAEKLVDQMKKAAVSPNLITYNTLIGGFCDVGNLDKASSLLDQLKTNGLSPSLVTYNILIEGYSKAGNWKGVADLAREMEGRGISPSKVTCTVLIDAYVRLQEMEKAFQIYSSMEKFGLVPDVYVYGVLIHGLCMKGNMKESSKLFRSMGEMHVEPSDVIYNTMIHGYCKEDNSYRALRLLREMEAKGL</sequence>
<feature type="non-terminal residue" evidence="1">
    <location>
        <position position="691"/>
    </location>
</feature>